<evidence type="ECO:0000256" key="4">
    <source>
        <dbReference type="ARBA" id="ARBA00022519"/>
    </source>
</evidence>
<feature type="transmembrane region" description="Helical" evidence="8">
    <location>
        <begin position="410"/>
        <end position="431"/>
    </location>
</feature>
<comment type="caution">
    <text evidence="10">The sequence shown here is derived from an EMBL/GenBank/DDBJ whole genome shotgun (WGS) entry which is preliminary data.</text>
</comment>
<feature type="transmembrane region" description="Helical" evidence="8">
    <location>
        <begin position="73"/>
        <end position="94"/>
    </location>
</feature>
<name>A0ABR9RPB5_9ACTN</name>
<feature type="transmembrane region" description="Helical" evidence="8">
    <location>
        <begin position="359"/>
        <end position="375"/>
    </location>
</feature>
<proteinExistence type="inferred from homology"/>
<keyword evidence="6 8" id="KW-1133">Transmembrane helix</keyword>
<feature type="transmembrane region" description="Helical" evidence="8">
    <location>
        <begin position="203"/>
        <end position="225"/>
    </location>
</feature>
<protein>
    <submittedName>
        <fullName evidence="10">Iron ABC transporter permease</fullName>
    </submittedName>
</protein>
<keyword evidence="2 8" id="KW-0813">Transport</keyword>
<evidence type="ECO:0000313" key="10">
    <source>
        <dbReference type="EMBL" id="MBE7323412.1"/>
    </source>
</evidence>
<keyword evidence="5 8" id="KW-0812">Transmembrane</keyword>
<feature type="domain" description="ABC transmembrane type-1" evidence="9">
    <location>
        <begin position="38"/>
        <end position="219"/>
    </location>
</feature>
<sequence>MLAVVCALTPLVYLVVRTAGVLPEGADAVLRRRLWEWTSASLVLVVAVALTCLVLGVAIAWLLALTDLPGRRWLVVASAVPLAVPSYVSAFGWLDTVPSLRGFWPTWAILTAACLPYVVLPTIAAMRVADHSLVDVARSLGRRPWGAFSTGLLPQVAPAALAGALLAGLYALSDFGTPGLMRHEVLTFAVHRQYGSLVGRERAALLAFVLVAIALLLVSLERLARGDARRWSVSRQARRAPRPVRLGWWSAPAWVLVLVPVVVAAVVPCAALLRRLSLGTRHPLDPAELWSAVAATAAVSVLGAVVAVTLAGFVGVLAARHPSRTTTLIETMSFAGHALPGITVGLALVYLSLRVVPGLYQTVWVLVFAYAVLFLPKAVGSVRAAVGAVPPGLGEVAASLGRSRLGARLVTARLAAPGISAGFLLVVITAMKELPATLILRPSGLDTLATEIWSRTSSSAQGAAAPYALALVLIASVPALVLSRSSTWEKTT</sequence>
<evidence type="ECO:0000259" key="9">
    <source>
        <dbReference type="PROSITE" id="PS50928"/>
    </source>
</evidence>
<evidence type="ECO:0000256" key="1">
    <source>
        <dbReference type="ARBA" id="ARBA00004429"/>
    </source>
</evidence>
<feature type="transmembrane region" description="Helical" evidence="8">
    <location>
        <begin position="147"/>
        <end position="172"/>
    </location>
</feature>
<keyword evidence="3" id="KW-1003">Cell membrane</keyword>
<evidence type="ECO:0000256" key="8">
    <source>
        <dbReference type="RuleBase" id="RU363032"/>
    </source>
</evidence>
<dbReference type="Gene3D" id="1.10.3720.10">
    <property type="entry name" value="MetI-like"/>
    <property type="match status" value="2"/>
</dbReference>
<accession>A0ABR9RPB5</accession>
<feature type="transmembrane region" description="Helical" evidence="8">
    <location>
        <begin position="293"/>
        <end position="319"/>
    </location>
</feature>
<evidence type="ECO:0000256" key="3">
    <source>
        <dbReference type="ARBA" id="ARBA00022475"/>
    </source>
</evidence>
<evidence type="ECO:0000256" key="2">
    <source>
        <dbReference type="ARBA" id="ARBA00022448"/>
    </source>
</evidence>
<dbReference type="EMBL" id="JADCSA010000002">
    <property type="protein sequence ID" value="MBE7323412.1"/>
    <property type="molecule type" value="Genomic_DNA"/>
</dbReference>
<reference evidence="10 11" key="1">
    <citation type="submission" date="2020-10" db="EMBL/GenBank/DDBJ databases">
        <title>Nocardioides sp. isolated from sludge.</title>
        <authorList>
            <person name="Zhang X."/>
        </authorList>
    </citation>
    <scope>NUCLEOTIDE SEQUENCE [LARGE SCALE GENOMIC DNA]</scope>
    <source>
        <strain evidence="10 11">Y6</strain>
    </source>
</reference>
<dbReference type="InterPro" id="IPR035906">
    <property type="entry name" value="MetI-like_sf"/>
</dbReference>
<comment type="similarity">
    <text evidence="8">Belongs to the binding-protein-dependent transport system permease family.</text>
</comment>
<dbReference type="PANTHER" id="PTHR43357">
    <property type="entry name" value="INNER MEMBRANE ABC TRANSPORTER PERMEASE PROTEIN YDCV"/>
    <property type="match status" value="1"/>
</dbReference>
<dbReference type="SUPFAM" id="SSF161098">
    <property type="entry name" value="MetI-like"/>
    <property type="match status" value="2"/>
</dbReference>
<dbReference type="CDD" id="cd06261">
    <property type="entry name" value="TM_PBP2"/>
    <property type="match status" value="2"/>
</dbReference>
<dbReference type="InterPro" id="IPR000515">
    <property type="entry name" value="MetI-like"/>
</dbReference>
<evidence type="ECO:0000256" key="5">
    <source>
        <dbReference type="ARBA" id="ARBA00022692"/>
    </source>
</evidence>
<feature type="transmembrane region" description="Helical" evidence="8">
    <location>
        <begin position="42"/>
        <end position="66"/>
    </location>
</feature>
<dbReference type="PROSITE" id="PS50928">
    <property type="entry name" value="ABC_TM1"/>
    <property type="match status" value="2"/>
</dbReference>
<dbReference type="PANTHER" id="PTHR43357:SF3">
    <property type="entry name" value="FE(3+)-TRANSPORT SYSTEM PERMEASE PROTEIN FBPB 2"/>
    <property type="match status" value="1"/>
</dbReference>
<feature type="transmembrane region" description="Helical" evidence="8">
    <location>
        <begin position="246"/>
        <end position="273"/>
    </location>
</feature>
<evidence type="ECO:0000256" key="7">
    <source>
        <dbReference type="ARBA" id="ARBA00023136"/>
    </source>
</evidence>
<keyword evidence="4" id="KW-0997">Cell inner membrane</keyword>
<evidence type="ECO:0000313" key="11">
    <source>
        <dbReference type="Proteomes" id="UP000756387"/>
    </source>
</evidence>
<gene>
    <name evidence="10" type="ORF">IEQ44_01940</name>
</gene>
<feature type="transmembrane region" description="Helical" evidence="8">
    <location>
        <begin position="106"/>
        <end position="126"/>
    </location>
</feature>
<dbReference type="Pfam" id="PF00528">
    <property type="entry name" value="BPD_transp_1"/>
    <property type="match status" value="2"/>
</dbReference>
<comment type="subcellular location">
    <subcellularLocation>
        <location evidence="1">Cell inner membrane</location>
        <topology evidence="1">Multi-pass membrane protein</topology>
    </subcellularLocation>
    <subcellularLocation>
        <location evidence="8">Cell membrane</location>
        <topology evidence="8">Multi-pass membrane protein</topology>
    </subcellularLocation>
</comment>
<dbReference type="Proteomes" id="UP000756387">
    <property type="component" value="Unassembled WGS sequence"/>
</dbReference>
<keyword evidence="7 8" id="KW-0472">Membrane</keyword>
<organism evidence="10 11">
    <name type="scientific">Nocardioides malaquae</name>
    <dbReference type="NCBI Taxonomy" id="2773426"/>
    <lineage>
        <taxon>Bacteria</taxon>
        <taxon>Bacillati</taxon>
        <taxon>Actinomycetota</taxon>
        <taxon>Actinomycetes</taxon>
        <taxon>Propionibacteriales</taxon>
        <taxon>Nocardioidaceae</taxon>
        <taxon>Nocardioides</taxon>
    </lineage>
</organism>
<keyword evidence="11" id="KW-1185">Reference proteome</keyword>
<feature type="transmembrane region" description="Helical" evidence="8">
    <location>
        <begin position="331"/>
        <end position="353"/>
    </location>
</feature>
<feature type="domain" description="ABC transmembrane type-1" evidence="9">
    <location>
        <begin position="293"/>
        <end position="482"/>
    </location>
</feature>
<feature type="transmembrane region" description="Helical" evidence="8">
    <location>
        <begin position="464"/>
        <end position="482"/>
    </location>
</feature>
<evidence type="ECO:0000256" key="6">
    <source>
        <dbReference type="ARBA" id="ARBA00022989"/>
    </source>
</evidence>